<feature type="domain" description="WLM" evidence="2">
    <location>
        <begin position="25"/>
        <end position="229"/>
    </location>
</feature>
<reference evidence="3" key="1">
    <citation type="submission" date="2022-03" db="EMBL/GenBank/DDBJ databases">
        <authorList>
            <person name="Legras J.-L."/>
            <person name="Devillers H."/>
            <person name="Grondin C."/>
        </authorList>
    </citation>
    <scope>NUCLEOTIDE SEQUENCE</scope>
    <source>
        <strain evidence="3">CLIB 1423</strain>
    </source>
</reference>
<feature type="compositionally biased region" description="Basic and acidic residues" evidence="1">
    <location>
        <begin position="404"/>
        <end position="414"/>
    </location>
</feature>
<evidence type="ECO:0000313" key="4">
    <source>
        <dbReference type="Proteomes" id="UP000837801"/>
    </source>
</evidence>
<gene>
    <name evidence="3" type="ORF">CLIB1423_26S00672</name>
</gene>
<proteinExistence type="predicted"/>
<comment type="caution">
    <text evidence="3">The sequence shown here is derived from an EMBL/GenBank/DDBJ whole genome shotgun (WGS) entry which is preliminary data.</text>
</comment>
<keyword evidence="4" id="KW-1185">Reference proteome</keyword>
<feature type="compositionally biased region" description="Basic and acidic residues" evidence="1">
    <location>
        <begin position="494"/>
        <end position="505"/>
    </location>
</feature>
<evidence type="ECO:0000313" key="3">
    <source>
        <dbReference type="EMBL" id="CAH2355432.1"/>
    </source>
</evidence>
<dbReference type="EMBL" id="CAKXYY010000026">
    <property type="protein sequence ID" value="CAH2355432.1"/>
    <property type="molecule type" value="Genomic_DNA"/>
</dbReference>
<dbReference type="PANTHER" id="PTHR46622:SF1">
    <property type="entry name" value="DNA-DEPENDENT METALLOPROTEASE WSS1"/>
    <property type="match status" value="1"/>
</dbReference>
<evidence type="ECO:0000259" key="2">
    <source>
        <dbReference type="PROSITE" id="PS51397"/>
    </source>
</evidence>
<feature type="compositionally biased region" description="Basic residues" evidence="1">
    <location>
        <begin position="481"/>
        <end position="493"/>
    </location>
</feature>
<dbReference type="PROSITE" id="PS51397">
    <property type="entry name" value="WLM"/>
    <property type="match status" value="1"/>
</dbReference>
<name>A0A9P0QUR6_9ASCO</name>
<feature type="region of interest" description="Disordered" evidence="1">
    <location>
        <begin position="390"/>
        <end position="518"/>
    </location>
</feature>
<organism evidence="3 4">
    <name type="scientific">[Candida] railenensis</name>
    <dbReference type="NCBI Taxonomy" id="45579"/>
    <lineage>
        <taxon>Eukaryota</taxon>
        <taxon>Fungi</taxon>
        <taxon>Dikarya</taxon>
        <taxon>Ascomycota</taxon>
        <taxon>Saccharomycotina</taxon>
        <taxon>Pichiomycetes</taxon>
        <taxon>Debaryomycetaceae</taxon>
        <taxon>Kurtzmaniella</taxon>
    </lineage>
</organism>
<dbReference type="GO" id="GO:0008237">
    <property type="term" value="F:metallopeptidase activity"/>
    <property type="evidence" value="ECO:0007669"/>
    <property type="project" value="TreeGrafter"/>
</dbReference>
<feature type="region of interest" description="Disordered" evidence="1">
    <location>
        <begin position="1"/>
        <end position="37"/>
    </location>
</feature>
<dbReference type="GO" id="GO:0005634">
    <property type="term" value="C:nucleus"/>
    <property type="evidence" value="ECO:0007669"/>
    <property type="project" value="TreeGrafter"/>
</dbReference>
<dbReference type="GO" id="GO:0006281">
    <property type="term" value="P:DNA repair"/>
    <property type="evidence" value="ECO:0007669"/>
    <property type="project" value="TreeGrafter"/>
</dbReference>
<feature type="compositionally biased region" description="Basic and acidic residues" evidence="1">
    <location>
        <begin position="443"/>
        <end position="456"/>
    </location>
</feature>
<dbReference type="OrthoDB" id="49605at2759"/>
<dbReference type="PANTHER" id="PTHR46622">
    <property type="entry name" value="DNA-DEPENDENT METALLOPROTEASE WSS1"/>
    <property type="match status" value="1"/>
</dbReference>
<sequence>MVIEAKSSNKGGGARGGKPRQQPKVNRPSPISSISKIGSLNRFPDKEYANDLLHQVAKLTAPLIHERGFKVGTLCEMYPKSGNLLGLNVNGGQKILLRLRYHSNSRSFLPMGDLIGTFLHELTHNLYGAHDAKFYKYLDELKERYEYLQMRGSSASMNGYVCEEEKLGGSQGGFYVSEREKRIRAVSKVKYIGESKKLGGGGIQKAGNGARSKMSIRELMLEAAERRARDSKWCPSERREKEAEPDDEELDIVPVLDDEISELPGGLRKEFVDIVDLTSEMDETPQEIVVIDASEEGKKLETSEMKPILKRSNSGNKSGESRSVSFGLLPSLEEGEFKAEKRNVHQDHNNGQIYYVTSTSPRSFFQEGEKYPRRKLVADLDFNQIIHYSPKEKNTPYTPPQAKSSKEILDRNENDTTATSNIPHPKAKKGGADNTQKKSKGKLQNDEKDKESDSHSRSVLPSPVVSKPKRGNAKKPESHHKATTKKKPAKRKSAKAEETKSDQPRKVVRSVEFSDLLD</sequence>
<dbReference type="Pfam" id="PF08325">
    <property type="entry name" value="WLM"/>
    <property type="match status" value="1"/>
</dbReference>
<accession>A0A9P0QUR6</accession>
<dbReference type="Proteomes" id="UP000837801">
    <property type="component" value="Unassembled WGS sequence"/>
</dbReference>
<protein>
    <recommendedName>
        <fullName evidence="2">WLM domain-containing protein</fullName>
    </recommendedName>
</protein>
<evidence type="ECO:0000256" key="1">
    <source>
        <dbReference type="SAM" id="MobiDB-lite"/>
    </source>
</evidence>
<dbReference type="AlphaFoldDB" id="A0A9P0QUR6"/>
<dbReference type="InterPro" id="IPR013536">
    <property type="entry name" value="WLM_dom"/>
</dbReference>
<dbReference type="InterPro" id="IPR053000">
    <property type="entry name" value="WSS1-like_metalloprotease"/>
</dbReference>